<dbReference type="EMBL" id="CAJVPZ010029299">
    <property type="protein sequence ID" value="CAG8733863.1"/>
    <property type="molecule type" value="Genomic_DNA"/>
</dbReference>
<feature type="non-terminal residue" evidence="1">
    <location>
        <position position="163"/>
    </location>
</feature>
<dbReference type="AlphaFoldDB" id="A0A9N9IGH2"/>
<gene>
    <name evidence="1" type="ORF">RFULGI_LOCUS12348</name>
</gene>
<accession>A0A9N9IGH2</accession>
<name>A0A9N9IGH2_9GLOM</name>
<dbReference type="Proteomes" id="UP000789396">
    <property type="component" value="Unassembled WGS sequence"/>
</dbReference>
<reference evidence="1" key="1">
    <citation type="submission" date="2021-06" db="EMBL/GenBank/DDBJ databases">
        <authorList>
            <person name="Kallberg Y."/>
            <person name="Tangrot J."/>
            <person name="Rosling A."/>
        </authorList>
    </citation>
    <scope>NUCLEOTIDE SEQUENCE</scope>
    <source>
        <strain evidence="1">IN212</strain>
    </source>
</reference>
<evidence type="ECO:0000313" key="2">
    <source>
        <dbReference type="Proteomes" id="UP000789396"/>
    </source>
</evidence>
<organism evidence="1 2">
    <name type="scientific">Racocetra fulgida</name>
    <dbReference type="NCBI Taxonomy" id="60492"/>
    <lineage>
        <taxon>Eukaryota</taxon>
        <taxon>Fungi</taxon>
        <taxon>Fungi incertae sedis</taxon>
        <taxon>Mucoromycota</taxon>
        <taxon>Glomeromycotina</taxon>
        <taxon>Glomeromycetes</taxon>
        <taxon>Diversisporales</taxon>
        <taxon>Gigasporaceae</taxon>
        <taxon>Racocetra</taxon>
    </lineage>
</organism>
<proteinExistence type="predicted"/>
<feature type="non-terminal residue" evidence="1">
    <location>
        <position position="1"/>
    </location>
</feature>
<dbReference type="OrthoDB" id="10441385at2759"/>
<sequence length="163" mass="18025">ILENIIFLYGPYSFLTDTNGNDPFSGIFPEKPGNRVANHNKDEPLDLKSPWEKGEVHCLDVLTPTPGSLNGKLKLNEEYSASIASNITKMEYEWIAPVIPFQNVKNNTAYYIKVITQALLDSNGVEATVFGLIGPITITRKATTAPKTYFSPINATNTSDKMK</sequence>
<protein>
    <submittedName>
        <fullName evidence="1">12437_t:CDS:1</fullName>
    </submittedName>
</protein>
<keyword evidence="2" id="KW-1185">Reference proteome</keyword>
<comment type="caution">
    <text evidence="1">The sequence shown here is derived from an EMBL/GenBank/DDBJ whole genome shotgun (WGS) entry which is preliminary data.</text>
</comment>
<evidence type="ECO:0000313" key="1">
    <source>
        <dbReference type="EMBL" id="CAG8733863.1"/>
    </source>
</evidence>